<organism evidence="2">
    <name type="scientific">Perkinsus marinus (strain ATCC 50983 / TXsc)</name>
    <dbReference type="NCBI Taxonomy" id="423536"/>
    <lineage>
        <taxon>Eukaryota</taxon>
        <taxon>Sar</taxon>
        <taxon>Alveolata</taxon>
        <taxon>Perkinsozoa</taxon>
        <taxon>Perkinsea</taxon>
        <taxon>Perkinsida</taxon>
        <taxon>Perkinsidae</taxon>
        <taxon>Perkinsus</taxon>
    </lineage>
</organism>
<dbReference type="GeneID" id="9054520"/>
<feature type="non-terminal residue" evidence="1">
    <location>
        <position position="1"/>
    </location>
</feature>
<dbReference type="Proteomes" id="UP000007800">
    <property type="component" value="Unassembled WGS sequence"/>
</dbReference>
<proteinExistence type="predicted"/>
<dbReference type="EMBL" id="GG687290">
    <property type="protein sequence ID" value="EEQ97295.1"/>
    <property type="molecule type" value="Genomic_DNA"/>
</dbReference>
<evidence type="ECO:0000313" key="2">
    <source>
        <dbReference type="Proteomes" id="UP000007800"/>
    </source>
</evidence>
<name>C5M165_PERM5</name>
<protein>
    <submittedName>
        <fullName evidence="1">Uncharacterized protein</fullName>
    </submittedName>
</protein>
<dbReference type="RefSeq" id="XP_002764578.1">
    <property type="nucleotide sequence ID" value="XM_002764532.1"/>
</dbReference>
<evidence type="ECO:0000313" key="1">
    <source>
        <dbReference type="EMBL" id="EEQ97295.1"/>
    </source>
</evidence>
<accession>C5M165</accession>
<reference evidence="1 2" key="1">
    <citation type="submission" date="2008-07" db="EMBL/GenBank/DDBJ databases">
        <authorList>
            <person name="El-Sayed N."/>
            <person name="Caler E."/>
            <person name="Inman J."/>
            <person name="Amedeo P."/>
            <person name="Hass B."/>
            <person name="Wortman J."/>
        </authorList>
    </citation>
    <scope>NUCLEOTIDE SEQUENCE [LARGE SCALE GENOMIC DNA]</scope>
    <source>
        <strain evidence="2">ATCC 50983 / TXsc</strain>
    </source>
</reference>
<dbReference type="InParanoid" id="C5M165"/>
<keyword evidence="2" id="KW-1185">Reference proteome</keyword>
<gene>
    <name evidence="1" type="ORF">Pmar_PMAR024738</name>
</gene>
<feature type="non-terminal residue" evidence="1">
    <location>
        <position position="123"/>
    </location>
</feature>
<dbReference type="AlphaFoldDB" id="C5M165"/>
<sequence length="123" mass="13872">SYVPPDICDHWAEVLHHRPDSTLKELRDISAERYLTAQYHPSTIQFIAEKGLRKFSKVQGAYRSLVENGKAGLSVDMFVRQIESLRYSPSQLSASFSSVIESLGRLGTSLQTSSDLERVREAE</sequence>